<dbReference type="PANTHER" id="PTHR46124">
    <property type="entry name" value="D-AMINOACYL-TRNA DEACYLASE"/>
    <property type="match status" value="1"/>
</dbReference>
<keyword evidence="2" id="KW-0378">Hydrolase</keyword>
<dbReference type="PIRSF" id="PIRSF005902">
    <property type="entry name" value="DNase_TatD"/>
    <property type="match status" value="1"/>
</dbReference>
<dbReference type="CDD" id="cd01310">
    <property type="entry name" value="TatD_DNAse"/>
    <property type="match status" value="1"/>
</dbReference>
<reference evidence="4 5" key="1">
    <citation type="submission" date="2018-05" db="EMBL/GenBank/DDBJ databases">
        <title>Genome comparison of Eubacterium sp.</title>
        <authorList>
            <person name="Feng Y."/>
            <person name="Sanchez-Andrea I."/>
            <person name="Stams A.J.M."/>
            <person name="De Vos W.M."/>
        </authorList>
    </citation>
    <scope>NUCLEOTIDE SEQUENCE [LARGE SCALE GENOMIC DNA]</scope>
    <source>
        <strain evidence="4 5">YI</strain>
    </source>
</reference>
<dbReference type="GO" id="GO:0016788">
    <property type="term" value="F:hydrolase activity, acting on ester bonds"/>
    <property type="evidence" value="ECO:0007669"/>
    <property type="project" value="InterPro"/>
</dbReference>
<dbReference type="KEGG" id="emt:CPZ25_013975"/>
<dbReference type="Proteomes" id="UP000218387">
    <property type="component" value="Chromosome"/>
</dbReference>
<keyword evidence="1 3" id="KW-0479">Metal-binding</keyword>
<dbReference type="FunFam" id="3.20.20.140:FF:000005">
    <property type="entry name" value="TatD family hydrolase"/>
    <property type="match status" value="1"/>
</dbReference>
<feature type="binding site" evidence="3">
    <location>
        <position position="8"/>
    </location>
    <ligand>
        <name>a divalent metal cation</name>
        <dbReference type="ChEBI" id="CHEBI:60240"/>
        <label>1</label>
    </ligand>
</feature>
<dbReference type="InterPro" id="IPR001130">
    <property type="entry name" value="TatD-like"/>
</dbReference>
<proteinExistence type="predicted"/>
<dbReference type="InterPro" id="IPR032466">
    <property type="entry name" value="Metal_Hydrolase"/>
</dbReference>
<evidence type="ECO:0000256" key="3">
    <source>
        <dbReference type="PIRSR" id="PIRSR005902-1"/>
    </source>
</evidence>
<evidence type="ECO:0000313" key="5">
    <source>
        <dbReference type="Proteomes" id="UP000218387"/>
    </source>
</evidence>
<feature type="binding site" evidence="3">
    <location>
        <position position="130"/>
    </location>
    <ligand>
        <name>a divalent metal cation</name>
        <dbReference type="ChEBI" id="CHEBI:60240"/>
        <label>2</label>
    </ligand>
</feature>
<evidence type="ECO:0000313" key="4">
    <source>
        <dbReference type="EMBL" id="QCT72392.1"/>
    </source>
</evidence>
<name>A0A4P9CCB9_EUBML</name>
<organism evidence="4 5">
    <name type="scientific">Eubacterium maltosivorans</name>
    <dbReference type="NCBI Taxonomy" id="2041044"/>
    <lineage>
        <taxon>Bacteria</taxon>
        <taxon>Bacillati</taxon>
        <taxon>Bacillota</taxon>
        <taxon>Clostridia</taxon>
        <taxon>Eubacteriales</taxon>
        <taxon>Eubacteriaceae</taxon>
        <taxon>Eubacterium</taxon>
    </lineage>
</organism>
<dbReference type="RefSeq" id="WP_096918889.1">
    <property type="nucleotide sequence ID" value="NZ_CP029487.1"/>
</dbReference>
<sequence length="256" mass="28751">MLADSHAHLDDERFENEVDTIIENAREAGVGFILNPGTEENTSARAVELSQTYDIVYAGVGFHPSDCASFDKNKHPKMIKDWCEQEKVLAIGEIGLDYYYDDGAPRDLQKNVFEEQIALANELKKPIIVHDRDAHGDCLDMVKSCLDPNVGGVFHSYSGSVEMAKVLLDFGLYLSIGGPLTFKNSRKAPDVVKYMPLDRLLIETDSPYLTPVPYRGKRNEPAYVRFVAEKVAEIKELPVETVQETTFENCWRLFGG</sequence>
<accession>A0A4P9CCB9</accession>
<dbReference type="PANTHER" id="PTHR46124:SF2">
    <property type="entry name" value="D-AMINOACYL-TRNA DEACYLASE"/>
    <property type="match status" value="1"/>
</dbReference>
<feature type="binding site" evidence="3">
    <location>
        <position position="6"/>
    </location>
    <ligand>
        <name>a divalent metal cation</name>
        <dbReference type="ChEBI" id="CHEBI:60240"/>
        <label>1</label>
    </ligand>
</feature>
<dbReference type="InterPro" id="IPR018228">
    <property type="entry name" value="DNase_TatD-rel_CS"/>
</dbReference>
<evidence type="ECO:0000256" key="1">
    <source>
        <dbReference type="ARBA" id="ARBA00022723"/>
    </source>
</evidence>
<keyword evidence="5" id="KW-1185">Reference proteome</keyword>
<dbReference type="GO" id="GO:0046872">
    <property type="term" value="F:metal ion binding"/>
    <property type="evidence" value="ECO:0007669"/>
    <property type="project" value="UniProtKB-KW"/>
</dbReference>
<evidence type="ECO:0000256" key="2">
    <source>
        <dbReference type="ARBA" id="ARBA00022801"/>
    </source>
</evidence>
<dbReference type="NCBIfam" id="TIGR00010">
    <property type="entry name" value="YchF/TatD family DNA exonuclease"/>
    <property type="match status" value="1"/>
</dbReference>
<protein>
    <submittedName>
        <fullName evidence="4">TatD family deoxyribonuclease</fullName>
    </submittedName>
</protein>
<dbReference type="AlphaFoldDB" id="A0A4P9CCB9"/>
<dbReference type="EMBL" id="CP029487">
    <property type="protein sequence ID" value="QCT72392.1"/>
    <property type="molecule type" value="Genomic_DNA"/>
</dbReference>
<dbReference type="GO" id="GO:0004536">
    <property type="term" value="F:DNA nuclease activity"/>
    <property type="evidence" value="ECO:0007669"/>
    <property type="project" value="InterPro"/>
</dbReference>
<dbReference type="InterPro" id="IPR015991">
    <property type="entry name" value="TatD/YcfH-like"/>
</dbReference>
<dbReference type="Gene3D" id="3.20.20.140">
    <property type="entry name" value="Metal-dependent hydrolases"/>
    <property type="match status" value="1"/>
</dbReference>
<gene>
    <name evidence="4" type="ORF">CPZ25_013975</name>
</gene>
<dbReference type="PROSITE" id="PS01091">
    <property type="entry name" value="TATD_3"/>
    <property type="match status" value="1"/>
</dbReference>
<feature type="binding site" evidence="3">
    <location>
        <position position="93"/>
    </location>
    <ligand>
        <name>a divalent metal cation</name>
        <dbReference type="ChEBI" id="CHEBI:60240"/>
        <label>1</label>
    </ligand>
</feature>
<dbReference type="SUPFAM" id="SSF51556">
    <property type="entry name" value="Metallo-dependent hydrolases"/>
    <property type="match status" value="1"/>
</dbReference>
<feature type="binding site" evidence="3">
    <location>
        <position position="205"/>
    </location>
    <ligand>
        <name>a divalent metal cation</name>
        <dbReference type="ChEBI" id="CHEBI:60240"/>
        <label>1</label>
    </ligand>
</feature>
<feature type="binding site" evidence="3">
    <location>
        <position position="155"/>
    </location>
    <ligand>
        <name>a divalent metal cation</name>
        <dbReference type="ChEBI" id="CHEBI:60240"/>
        <label>2</label>
    </ligand>
</feature>
<dbReference type="Pfam" id="PF01026">
    <property type="entry name" value="TatD_DNase"/>
    <property type="match status" value="1"/>
</dbReference>